<reference evidence="2" key="2">
    <citation type="submission" date="2023-06" db="EMBL/GenBank/DDBJ databases">
        <authorList>
            <consortium name="Lawrence Berkeley National Laboratory"/>
            <person name="Mondo S.J."/>
            <person name="Hensen N."/>
            <person name="Bonometti L."/>
            <person name="Westerberg I."/>
            <person name="Brannstrom I.O."/>
            <person name="Guillou S."/>
            <person name="Cros-Aarteil S."/>
            <person name="Calhoun S."/>
            <person name="Haridas S."/>
            <person name="Kuo A."/>
            <person name="Pangilinan J."/>
            <person name="Riley R."/>
            <person name="Labutti K."/>
            <person name="Andreopoulos B."/>
            <person name="Lipzen A."/>
            <person name="Chen C."/>
            <person name="Yanf M."/>
            <person name="Daum C."/>
            <person name="Ng V."/>
            <person name="Clum A."/>
            <person name="Steindorff A."/>
            <person name="Ohm R."/>
            <person name="Martin F."/>
            <person name="Silar P."/>
            <person name="Natvig D."/>
            <person name="Lalanne C."/>
            <person name="Gautier V."/>
            <person name="Ament-Velasquez S.L."/>
            <person name="Kruys A."/>
            <person name="Hutchinson M.I."/>
            <person name="Powell A.J."/>
            <person name="Barry K."/>
            <person name="Miller A.N."/>
            <person name="Grigoriev I.V."/>
            <person name="Debuchy R."/>
            <person name="Gladieux P."/>
            <person name="Thoren M.H."/>
            <person name="Johannesson H."/>
        </authorList>
    </citation>
    <scope>NUCLEOTIDE SEQUENCE</scope>
    <source>
        <strain evidence="2">CBS 626.80</strain>
    </source>
</reference>
<protein>
    <submittedName>
        <fullName evidence="2">Uncharacterized protein</fullName>
    </submittedName>
</protein>
<feature type="transmembrane region" description="Helical" evidence="1">
    <location>
        <begin position="64"/>
        <end position="90"/>
    </location>
</feature>
<organism evidence="2 3">
    <name type="scientific">Pseudoneurospora amorphoporcata</name>
    <dbReference type="NCBI Taxonomy" id="241081"/>
    <lineage>
        <taxon>Eukaryota</taxon>
        <taxon>Fungi</taxon>
        <taxon>Dikarya</taxon>
        <taxon>Ascomycota</taxon>
        <taxon>Pezizomycotina</taxon>
        <taxon>Sordariomycetes</taxon>
        <taxon>Sordariomycetidae</taxon>
        <taxon>Sordariales</taxon>
        <taxon>Sordariaceae</taxon>
        <taxon>Pseudoneurospora</taxon>
    </lineage>
</organism>
<dbReference type="Proteomes" id="UP001303222">
    <property type="component" value="Unassembled WGS sequence"/>
</dbReference>
<comment type="caution">
    <text evidence="2">The sequence shown here is derived from an EMBL/GenBank/DDBJ whole genome shotgun (WGS) entry which is preliminary data.</text>
</comment>
<dbReference type="EMBL" id="MU859099">
    <property type="protein sequence ID" value="KAK3953811.1"/>
    <property type="molecule type" value="Genomic_DNA"/>
</dbReference>
<proteinExistence type="predicted"/>
<feature type="transmembrane region" description="Helical" evidence="1">
    <location>
        <begin position="40"/>
        <end position="57"/>
    </location>
</feature>
<keyword evidence="1" id="KW-0812">Transmembrane</keyword>
<evidence type="ECO:0000256" key="1">
    <source>
        <dbReference type="SAM" id="Phobius"/>
    </source>
</evidence>
<name>A0AAN6SI20_9PEZI</name>
<reference evidence="2" key="1">
    <citation type="journal article" date="2023" name="Mol. Phylogenet. Evol.">
        <title>Genome-scale phylogeny and comparative genomics of the fungal order Sordariales.</title>
        <authorList>
            <person name="Hensen N."/>
            <person name="Bonometti L."/>
            <person name="Westerberg I."/>
            <person name="Brannstrom I.O."/>
            <person name="Guillou S."/>
            <person name="Cros-Aarteil S."/>
            <person name="Calhoun S."/>
            <person name="Haridas S."/>
            <person name="Kuo A."/>
            <person name="Mondo S."/>
            <person name="Pangilinan J."/>
            <person name="Riley R."/>
            <person name="LaButti K."/>
            <person name="Andreopoulos B."/>
            <person name="Lipzen A."/>
            <person name="Chen C."/>
            <person name="Yan M."/>
            <person name="Daum C."/>
            <person name="Ng V."/>
            <person name="Clum A."/>
            <person name="Steindorff A."/>
            <person name="Ohm R.A."/>
            <person name="Martin F."/>
            <person name="Silar P."/>
            <person name="Natvig D.O."/>
            <person name="Lalanne C."/>
            <person name="Gautier V."/>
            <person name="Ament-Velasquez S.L."/>
            <person name="Kruys A."/>
            <person name="Hutchinson M.I."/>
            <person name="Powell A.J."/>
            <person name="Barry K."/>
            <person name="Miller A.N."/>
            <person name="Grigoriev I.V."/>
            <person name="Debuchy R."/>
            <person name="Gladieux P."/>
            <person name="Hiltunen Thoren M."/>
            <person name="Johannesson H."/>
        </authorList>
    </citation>
    <scope>NUCLEOTIDE SEQUENCE</scope>
    <source>
        <strain evidence="2">CBS 626.80</strain>
    </source>
</reference>
<sequence length="94" mass="11335">MTSFFWYGMTFGWMYGWIMGHDDETHISQHSQHGACTRDMSSLFVFFAFSFFPICHFQIPVRLFVFCLFFSLFFFFLCFFFGFGSLWFWLGLVT</sequence>
<keyword evidence="1" id="KW-0472">Membrane</keyword>
<dbReference type="AlphaFoldDB" id="A0AAN6SI20"/>
<evidence type="ECO:0000313" key="2">
    <source>
        <dbReference type="EMBL" id="KAK3953811.1"/>
    </source>
</evidence>
<accession>A0AAN6SI20</accession>
<gene>
    <name evidence="2" type="ORF">QBC32DRAFT_106702</name>
</gene>
<keyword evidence="3" id="KW-1185">Reference proteome</keyword>
<keyword evidence="1" id="KW-1133">Transmembrane helix</keyword>
<evidence type="ECO:0000313" key="3">
    <source>
        <dbReference type="Proteomes" id="UP001303222"/>
    </source>
</evidence>